<feature type="compositionally biased region" description="Low complexity" evidence="1">
    <location>
        <begin position="205"/>
        <end position="231"/>
    </location>
</feature>
<dbReference type="EMBL" id="JAROKS010000182">
    <property type="protein sequence ID" value="KAK1784420.1"/>
    <property type="molecule type" value="Genomic_DNA"/>
</dbReference>
<evidence type="ECO:0000256" key="1">
    <source>
        <dbReference type="SAM" id="MobiDB-lite"/>
    </source>
</evidence>
<reference evidence="2" key="1">
    <citation type="submission" date="2023-03" db="EMBL/GenBank/DDBJ databases">
        <title>Electrophorus voltai genome.</title>
        <authorList>
            <person name="Bian C."/>
        </authorList>
    </citation>
    <scope>NUCLEOTIDE SEQUENCE</scope>
    <source>
        <strain evidence="2">CB-2022</strain>
        <tissue evidence="2">Muscle</tissue>
    </source>
</reference>
<comment type="caution">
    <text evidence="2">The sequence shown here is derived from an EMBL/GenBank/DDBJ whole genome shotgun (WGS) entry which is preliminary data.</text>
</comment>
<accession>A0AAD8YNK2</accession>
<organism evidence="2 3">
    <name type="scientific">Electrophorus voltai</name>
    <dbReference type="NCBI Taxonomy" id="2609070"/>
    <lineage>
        <taxon>Eukaryota</taxon>
        <taxon>Metazoa</taxon>
        <taxon>Chordata</taxon>
        <taxon>Craniata</taxon>
        <taxon>Vertebrata</taxon>
        <taxon>Euteleostomi</taxon>
        <taxon>Actinopterygii</taxon>
        <taxon>Neopterygii</taxon>
        <taxon>Teleostei</taxon>
        <taxon>Ostariophysi</taxon>
        <taxon>Gymnotiformes</taxon>
        <taxon>Gymnotoidei</taxon>
        <taxon>Gymnotidae</taxon>
        <taxon>Electrophorus</taxon>
    </lineage>
</organism>
<dbReference type="GO" id="GO:0005881">
    <property type="term" value="C:cytoplasmic microtubule"/>
    <property type="evidence" value="ECO:0007669"/>
    <property type="project" value="TreeGrafter"/>
</dbReference>
<dbReference type="PANTHER" id="PTHR21567:SF87">
    <property type="entry name" value="CRESCERIN-LIKE PROTEIN CHE-12"/>
    <property type="match status" value="1"/>
</dbReference>
<protein>
    <submittedName>
        <fullName evidence="2">Uncharacterized protein</fullName>
    </submittedName>
</protein>
<feature type="region of interest" description="Disordered" evidence="1">
    <location>
        <begin position="125"/>
        <end position="147"/>
    </location>
</feature>
<name>A0AAD8YNK2_9TELE</name>
<dbReference type="Gene3D" id="1.25.10.10">
    <property type="entry name" value="Leucine-rich Repeat Variant"/>
    <property type="match status" value="1"/>
</dbReference>
<feature type="region of interest" description="Disordered" evidence="1">
    <location>
        <begin position="58"/>
        <end position="92"/>
    </location>
</feature>
<feature type="region of interest" description="Disordered" evidence="1">
    <location>
        <begin position="176"/>
        <end position="261"/>
    </location>
</feature>
<evidence type="ECO:0000313" key="3">
    <source>
        <dbReference type="Proteomes" id="UP001239994"/>
    </source>
</evidence>
<evidence type="ECO:0000313" key="2">
    <source>
        <dbReference type="EMBL" id="KAK1784420.1"/>
    </source>
</evidence>
<keyword evidence="3" id="KW-1185">Reference proteome</keyword>
<sequence>FLFLFHSPRSVEPFQPDAPGWKRETVGRLCRSGSLGADPDILKAATSVILTESHANSSLSMSNTWPNKRDTIPRHRDPSSWGDKTGEVGSNRCSPLPARTLWASTISSPSHHPPTSPVIRQSAQDTLQQELPGRNSHQDEEPVDREEMMNSLRCLRNHAAKKRAKMMNSLRCLRNHAAKKRAKVSASGSDPEPDSPDSAVKLEPSTDSPSHTSPSLTSPLSESSLSSLYSPQLPPSPMAPRSDELTPGTPRKNPHERLALRPFSKPDLAFTQSFRLLSSDDWEKKIDGLILMRSLARYHSDVLSSRLHDVCLVLNQEVQNLRSGVSRVALVTLESCTLVCRKVWTRRWKLLPRSSCHKAGESNAFIRQDVDTALDCMVQNCTPTRSMNALLAGGLSLQIGARLFPRNQVLWSPHATVSCRLITTLIRWWKSTSLQRPGHHQGHCPHSEIQVLVKPTSELTSSNIVFTVPGEKPQDTPSARGRRYIPCDGMRYASSLNRQPQIVSSKDASKAQVHSIADKTKYIKQLKYTDRTRSRCVQAWPQVRILPTVCGGPNHMTRGR</sequence>
<dbReference type="GO" id="GO:0008017">
    <property type="term" value="F:microtubule binding"/>
    <property type="evidence" value="ECO:0007669"/>
    <property type="project" value="TreeGrafter"/>
</dbReference>
<dbReference type="GO" id="GO:0005929">
    <property type="term" value="C:cilium"/>
    <property type="evidence" value="ECO:0007669"/>
    <property type="project" value="TreeGrafter"/>
</dbReference>
<dbReference type="GO" id="GO:0000226">
    <property type="term" value="P:microtubule cytoskeleton organization"/>
    <property type="evidence" value="ECO:0007669"/>
    <property type="project" value="TreeGrafter"/>
</dbReference>
<dbReference type="AlphaFoldDB" id="A0AAD8YNK2"/>
<feature type="non-terminal residue" evidence="2">
    <location>
        <position position="1"/>
    </location>
</feature>
<feature type="compositionally biased region" description="Basic and acidic residues" evidence="1">
    <location>
        <begin position="67"/>
        <end position="78"/>
    </location>
</feature>
<dbReference type="InterPro" id="IPR011989">
    <property type="entry name" value="ARM-like"/>
</dbReference>
<dbReference type="Proteomes" id="UP001239994">
    <property type="component" value="Unassembled WGS sequence"/>
</dbReference>
<proteinExistence type="predicted"/>
<dbReference type="PANTHER" id="PTHR21567">
    <property type="entry name" value="CLASP"/>
    <property type="match status" value="1"/>
</dbReference>
<feature type="compositionally biased region" description="Basic and acidic residues" evidence="1">
    <location>
        <begin position="136"/>
        <end position="147"/>
    </location>
</feature>
<gene>
    <name evidence="2" type="ORF">P4O66_012048</name>
</gene>